<proteinExistence type="predicted"/>
<dbReference type="EMBL" id="CM056809">
    <property type="protein sequence ID" value="KAJ8651042.1"/>
    <property type="molecule type" value="Genomic_DNA"/>
</dbReference>
<gene>
    <name evidence="1" type="ORF">MRB53_004065</name>
</gene>
<protein>
    <submittedName>
        <fullName evidence="1">Uncharacterized protein</fullName>
    </submittedName>
</protein>
<reference evidence="1 2" key="1">
    <citation type="journal article" date="2022" name="Hortic Res">
        <title>A haplotype resolved chromosomal level avocado genome allows analysis of novel avocado genes.</title>
        <authorList>
            <person name="Nath O."/>
            <person name="Fletcher S.J."/>
            <person name="Hayward A."/>
            <person name="Shaw L.M."/>
            <person name="Masouleh A.K."/>
            <person name="Furtado A."/>
            <person name="Henry R.J."/>
            <person name="Mitter N."/>
        </authorList>
    </citation>
    <scope>NUCLEOTIDE SEQUENCE [LARGE SCALE GENOMIC DNA]</scope>
    <source>
        <strain evidence="2">cv. Hass</strain>
    </source>
</reference>
<accession>A0ACC2MZ07</accession>
<sequence>MGWEAWDGQQCCPAILLNDEGMRFVEASADGTLNQAMPFKPSMDLLNFHPTLKGMEERPAHPIHLRLHGLRLLNQPHYCRRTCNQQLSRRLGTSPQRPRHRPTASFRPHHLHPSRATYCRVRTRKNRVHEQETNQGPPIFICQLGRLIRRIDHPQGPLHMEFLTKLKAKASEGRNRPYGTFESLVAHLWRAITQARGLNGFETNHVRISVNGPQRMNPRVPNEYFGNLVLWAFPRAKVKEPVQYAAKLIHVAVAKVNDDYFKSFIDFASNEEVVKDMVPTAVA</sequence>
<name>A0ACC2MZ07_PERAE</name>
<keyword evidence="2" id="KW-1185">Reference proteome</keyword>
<evidence type="ECO:0000313" key="1">
    <source>
        <dbReference type="EMBL" id="KAJ8651042.1"/>
    </source>
</evidence>
<organism evidence="1 2">
    <name type="scientific">Persea americana</name>
    <name type="common">Avocado</name>
    <dbReference type="NCBI Taxonomy" id="3435"/>
    <lineage>
        <taxon>Eukaryota</taxon>
        <taxon>Viridiplantae</taxon>
        <taxon>Streptophyta</taxon>
        <taxon>Embryophyta</taxon>
        <taxon>Tracheophyta</taxon>
        <taxon>Spermatophyta</taxon>
        <taxon>Magnoliopsida</taxon>
        <taxon>Magnoliidae</taxon>
        <taxon>Laurales</taxon>
        <taxon>Lauraceae</taxon>
        <taxon>Persea</taxon>
    </lineage>
</organism>
<comment type="caution">
    <text evidence="1">The sequence shown here is derived from an EMBL/GenBank/DDBJ whole genome shotgun (WGS) entry which is preliminary data.</text>
</comment>
<evidence type="ECO:0000313" key="2">
    <source>
        <dbReference type="Proteomes" id="UP001234297"/>
    </source>
</evidence>
<dbReference type="Proteomes" id="UP001234297">
    <property type="component" value="Chromosome 1"/>
</dbReference>